<proteinExistence type="predicted"/>
<keyword evidence="2" id="KW-1185">Reference proteome</keyword>
<evidence type="ECO:0008006" key="3">
    <source>
        <dbReference type="Google" id="ProtNLM"/>
    </source>
</evidence>
<dbReference type="AlphaFoldDB" id="A0A5A9Z5A0"/>
<dbReference type="Pfam" id="PF20471">
    <property type="entry name" value="DUF6716"/>
    <property type="match status" value="1"/>
</dbReference>
<accession>A0A5A9Z5A0</accession>
<evidence type="ECO:0000313" key="1">
    <source>
        <dbReference type="EMBL" id="KAA0912324.1"/>
    </source>
</evidence>
<evidence type="ECO:0000313" key="2">
    <source>
        <dbReference type="Proteomes" id="UP000325291"/>
    </source>
</evidence>
<dbReference type="InterPro" id="IPR046561">
    <property type="entry name" value="DUF6716"/>
</dbReference>
<comment type="caution">
    <text evidence="1">The sequence shown here is derived from an EMBL/GenBank/DDBJ whole genome shotgun (WGS) entry which is preliminary data.</text>
</comment>
<gene>
    <name evidence="1" type="ORF">FLO80_16015</name>
</gene>
<dbReference type="RefSeq" id="WP_111364240.1">
    <property type="nucleotide sequence ID" value="NZ_VINQ01000014.1"/>
</dbReference>
<organism evidence="1 2">
    <name type="scientific">Aquicoccus porphyridii</name>
    <dbReference type="NCBI Taxonomy" id="1852029"/>
    <lineage>
        <taxon>Bacteria</taxon>
        <taxon>Pseudomonadati</taxon>
        <taxon>Pseudomonadota</taxon>
        <taxon>Alphaproteobacteria</taxon>
        <taxon>Rhodobacterales</taxon>
        <taxon>Paracoccaceae</taxon>
        <taxon>Aquicoccus</taxon>
    </lineage>
</organism>
<protein>
    <recommendedName>
        <fullName evidence="3">Glycosyltransferase family 4 protein</fullName>
    </recommendedName>
</protein>
<name>A0A5A9Z5A0_9RHOB</name>
<reference evidence="1 2" key="1">
    <citation type="submission" date="2019-07" db="EMBL/GenBank/DDBJ databases">
        <title>Aquicoccus porphyridii gen. nov., sp. nov., isolated from a small marine red alga, Porphyridium marinum.</title>
        <authorList>
            <person name="Liu L."/>
        </authorList>
    </citation>
    <scope>NUCLEOTIDE SEQUENCE [LARGE SCALE GENOMIC DNA]</scope>
    <source>
        <strain evidence="1 2">L1 8-17</strain>
    </source>
</reference>
<dbReference type="EMBL" id="VINQ01000014">
    <property type="protein sequence ID" value="KAA0912324.1"/>
    <property type="molecule type" value="Genomic_DNA"/>
</dbReference>
<dbReference type="Proteomes" id="UP000325291">
    <property type="component" value="Unassembled WGS sequence"/>
</dbReference>
<sequence>MSSPRRLLLPFCDDSTLIFAVRLRNLLRVAAPEADVTLGCYMSEQALSLRQLQMQLPEADYLILSDEMLIESVQQGYYDAVLTSRVFRSLTDFLRTPVLKHLRGRARVIGFLGGLDFFPDRSYANRIPCDGVFMFPRGEVEKFSAWATKQVENDSNLTAPLVDFGHPTFLEPSPTPPADLETRRDIYFFAQAISPLTRRGRLHVLEAMVALAEANPDRTIWIKLRHLPDENTSHLHREKHDYQGLIEAAFKSVPPNLRLTACPMHEALEQAALGITCTSTAAIDLIREGVPTMVYLDYVDAYMDPMSAAMRRIFEGSNVITSLDDLLHLRHGTPDPDWVKQMFCPHDLGQRVLDMVETLQSRSASASSG</sequence>